<proteinExistence type="predicted"/>
<organism evidence="1 2">
    <name type="scientific">Propionigenium maris DSM 9537</name>
    <dbReference type="NCBI Taxonomy" id="1123000"/>
    <lineage>
        <taxon>Bacteria</taxon>
        <taxon>Fusobacteriati</taxon>
        <taxon>Fusobacteriota</taxon>
        <taxon>Fusobacteriia</taxon>
        <taxon>Fusobacteriales</taxon>
        <taxon>Fusobacteriaceae</taxon>
        <taxon>Propionigenium</taxon>
    </lineage>
</organism>
<evidence type="ECO:0000313" key="2">
    <source>
        <dbReference type="Proteomes" id="UP001144471"/>
    </source>
</evidence>
<dbReference type="AlphaFoldDB" id="A0A9W6GN28"/>
<evidence type="ECO:0000313" key="1">
    <source>
        <dbReference type="EMBL" id="GLI57367.1"/>
    </source>
</evidence>
<dbReference type="InterPro" id="IPR009734">
    <property type="entry name" value="Myoviridae_GpU"/>
</dbReference>
<reference evidence="1" key="1">
    <citation type="submission" date="2022-12" db="EMBL/GenBank/DDBJ databases">
        <title>Reference genome sequencing for broad-spectrum identification of bacterial and archaeal isolates by mass spectrometry.</title>
        <authorList>
            <person name="Sekiguchi Y."/>
            <person name="Tourlousse D.M."/>
        </authorList>
    </citation>
    <scope>NUCLEOTIDE SEQUENCE</scope>
    <source>
        <strain evidence="1">10succ1</strain>
    </source>
</reference>
<dbReference type="RefSeq" id="WP_281836945.1">
    <property type="nucleotide sequence ID" value="NZ_BSDY01000016.1"/>
</dbReference>
<name>A0A9W6GN28_9FUSO</name>
<evidence type="ECO:0008006" key="3">
    <source>
        <dbReference type="Google" id="ProtNLM"/>
    </source>
</evidence>
<dbReference type="EMBL" id="BSDY01000016">
    <property type="protein sequence ID" value="GLI57367.1"/>
    <property type="molecule type" value="Genomic_DNA"/>
</dbReference>
<protein>
    <recommendedName>
        <fullName evidence="3">Phage protein U</fullName>
    </recommendedName>
</protein>
<accession>A0A9W6GN28</accession>
<dbReference type="Proteomes" id="UP001144471">
    <property type="component" value="Unassembled WGS sequence"/>
</dbReference>
<keyword evidence="2" id="KW-1185">Reference proteome</keyword>
<comment type="caution">
    <text evidence="1">The sequence shown here is derived from an EMBL/GenBank/DDBJ whole genome shotgun (WGS) entry which is preliminary data.</text>
</comment>
<dbReference type="Pfam" id="PF06995">
    <property type="entry name" value="Phage_P2_GpU"/>
    <property type="match status" value="1"/>
</dbReference>
<gene>
    <name evidence="1" type="ORF">PM10SUCC1_28810</name>
</gene>
<sequence length="164" mass="18267">MIGVLGEIPFSVSFDGDNIEALIFSNLKRSGGGNYEQHKRRGLKPLLELVDISLEKLNLEISLRSDLGINPKEVLRKLIGYSESGEILDFVLGEELLGEFVIVSYDAGHEHITNKGKVRKIDVSISLEEYIKEIDGSIEIITTPKKETTKKNVHEDYNQGAISP</sequence>